<dbReference type="SUPFAM" id="SSF54495">
    <property type="entry name" value="UBC-like"/>
    <property type="match status" value="1"/>
</dbReference>
<dbReference type="Gene3D" id="3.10.110.10">
    <property type="entry name" value="Ubiquitin Conjugating Enzyme"/>
    <property type="match status" value="1"/>
</dbReference>
<dbReference type="InterPro" id="IPR000608">
    <property type="entry name" value="UBC"/>
</dbReference>
<dbReference type="EMBL" id="LR791588">
    <property type="protein sequence ID" value="CAB3267450.1"/>
    <property type="molecule type" value="mRNA"/>
</dbReference>
<feature type="domain" description="UBC core" evidence="1">
    <location>
        <begin position="195"/>
        <end position="359"/>
    </location>
</feature>
<dbReference type="SMART" id="SM00212">
    <property type="entry name" value="UBCc"/>
    <property type="match status" value="1"/>
</dbReference>
<gene>
    <name evidence="2" type="primary">Ube2q2</name>
</gene>
<sequence>MAVASLKAELQQIAEAFPKGHPTFRVINANIDEICCQFVTNSGTHEINCTISEPYPTSTPMWYSDSEDKNVTQVMEALENEKVRNKYVVTEMVRFIVIQLCGKFGLDIPSQIKELEKPPTPVLKYGSIAPVDISSSEEEDEDEDDATLEADVAAETEEARKETSDIGTENLAVLARIKQNQRKDYIDGRVSGSVQASDRLLKELKAIYKSDSLKKGCYSVELVNDSLYEWHVQILKVDPDSTLFKDLNKLKAGGGHGSVIISITFRDSFPFDPPFVRVVCPILSGGFVLAGGAICMELLTKQGWSSAYSIESLIMQIMATLVKGKAKIEFSAPSSSYSLSRAQQSFHKLVQIHEKNGWYTPPPGDG</sequence>
<dbReference type="CDD" id="cd23802">
    <property type="entry name" value="UBCc_UBE2Q"/>
    <property type="match status" value="1"/>
</dbReference>
<reference evidence="2" key="1">
    <citation type="submission" date="2020-04" db="EMBL/GenBank/DDBJ databases">
        <authorList>
            <person name="Neveu A P."/>
        </authorList>
    </citation>
    <scope>NUCLEOTIDE SEQUENCE</scope>
    <source>
        <tissue evidence="2">Whole embryo</tissue>
    </source>
</reference>
<protein>
    <submittedName>
        <fullName evidence="2">Ubiquitin-conjugating enzyme E2 Q2</fullName>
    </submittedName>
</protein>
<evidence type="ECO:0000313" key="2">
    <source>
        <dbReference type="EMBL" id="CAB3267450.1"/>
    </source>
</evidence>
<dbReference type="InterPro" id="IPR016135">
    <property type="entry name" value="UBQ-conjugating_enzyme/RWD"/>
</dbReference>
<dbReference type="Pfam" id="PF00179">
    <property type="entry name" value="UQ_con"/>
    <property type="match status" value="1"/>
</dbReference>
<accession>A0A6F9DWR9</accession>
<dbReference type="PROSITE" id="PS50127">
    <property type="entry name" value="UBC_2"/>
    <property type="match status" value="1"/>
</dbReference>
<dbReference type="AlphaFoldDB" id="A0A6F9DWR9"/>
<organism evidence="2">
    <name type="scientific">Phallusia mammillata</name>
    <dbReference type="NCBI Taxonomy" id="59560"/>
    <lineage>
        <taxon>Eukaryota</taxon>
        <taxon>Metazoa</taxon>
        <taxon>Chordata</taxon>
        <taxon>Tunicata</taxon>
        <taxon>Ascidiacea</taxon>
        <taxon>Phlebobranchia</taxon>
        <taxon>Ascidiidae</taxon>
        <taxon>Phallusia</taxon>
    </lineage>
</organism>
<proteinExistence type="evidence at transcript level"/>
<name>A0A6F9DWR9_9ASCI</name>
<evidence type="ECO:0000259" key="1">
    <source>
        <dbReference type="PROSITE" id="PS50127"/>
    </source>
</evidence>